<dbReference type="InterPro" id="IPR001452">
    <property type="entry name" value="SH3_domain"/>
</dbReference>
<dbReference type="Gene3D" id="2.30.30.40">
    <property type="entry name" value="SH3 Domains"/>
    <property type="match status" value="1"/>
</dbReference>
<keyword evidence="8 15" id="KW-0067">ATP-binding</keyword>
<dbReference type="InterPro" id="IPR020635">
    <property type="entry name" value="Tyr_kinase_cat_dom"/>
</dbReference>
<evidence type="ECO:0000313" key="22">
    <source>
        <dbReference type="Proteomes" id="UP000827892"/>
    </source>
</evidence>
<feature type="compositionally biased region" description="Polar residues" evidence="16">
    <location>
        <begin position="1188"/>
        <end position="1202"/>
    </location>
</feature>
<comment type="catalytic activity">
    <reaction evidence="12">
        <text>L-tyrosyl-[protein] + ATP = O-phospho-L-tyrosyl-[protein] + ADP + H(+)</text>
        <dbReference type="Rhea" id="RHEA:10596"/>
        <dbReference type="Rhea" id="RHEA-COMP:10136"/>
        <dbReference type="Rhea" id="RHEA-COMP:20101"/>
        <dbReference type="ChEBI" id="CHEBI:15378"/>
        <dbReference type="ChEBI" id="CHEBI:30616"/>
        <dbReference type="ChEBI" id="CHEBI:46858"/>
        <dbReference type="ChEBI" id="CHEBI:61978"/>
        <dbReference type="ChEBI" id="CHEBI:456216"/>
        <dbReference type="EC" id="2.7.10.2"/>
    </reaction>
</comment>
<keyword evidence="7" id="KW-0418">Kinase</keyword>
<proteinExistence type="predicted"/>
<dbReference type="Pfam" id="PF08919">
    <property type="entry name" value="F_actin_bind"/>
    <property type="match status" value="1"/>
</dbReference>
<keyword evidence="17" id="KW-0472">Membrane</keyword>
<dbReference type="InterPro" id="IPR002123">
    <property type="entry name" value="Plipid/glycerol_acylTrfase"/>
</dbReference>
<dbReference type="Gene3D" id="3.30.200.20">
    <property type="entry name" value="Phosphorylase Kinase, domain 1"/>
    <property type="match status" value="1"/>
</dbReference>
<evidence type="ECO:0000259" key="20">
    <source>
        <dbReference type="PROSITE" id="PS50011"/>
    </source>
</evidence>
<dbReference type="Gene3D" id="1.10.510.10">
    <property type="entry name" value="Transferase(Phosphotransferase) domain 1"/>
    <property type="match status" value="1"/>
</dbReference>
<dbReference type="PROSITE" id="PS50001">
    <property type="entry name" value="SH2"/>
    <property type="match status" value="1"/>
</dbReference>
<feature type="region of interest" description="Disordered" evidence="16">
    <location>
        <begin position="1018"/>
        <end position="1114"/>
    </location>
</feature>
<keyword evidence="3 14" id="KW-0728">SH3 domain</keyword>
<dbReference type="SMART" id="SM00252">
    <property type="entry name" value="SH2"/>
    <property type="match status" value="1"/>
</dbReference>
<evidence type="ECO:0000256" key="17">
    <source>
        <dbReference type="SAM" id="Phobius"/>
    </source>
</evidence>
<dbReference type="InterPro" id="IPR036028">
    <property type="entry name" value="SH3-like_dom_sf"/>
</dbReference>
<feature type="region of interest" description="Disordered" evidence="16">
    <location>
        <begin position="397"/>
        <end position="422"/>
    </location>
</feature>
<dbReference type="CDD" id="cd07991">
    <property type="entry name" value="LPLAT_LPCAT1-like"/>
    <property type="match status" value="1"/>
</dbReference>
<feature type="compositionally biased region" description="Polar residues" evidence="16">
    <location>
        <begin position="515"/>
        <end position="526"/>
    </location>
</feature>
<keyword evidence="17" id="KW-1133">Transmembrane helix</keyword>
<feature type="region of interest" description="Disordered" evidence="16">
    <location>
        <begin position="1179"/>
        <end position="1218"/>
    </location>
</feature>
<dbReference type="InterPro" id="IPR011009">
    <property type="entry name" value="Kinase-like_dom_sf"/>
</dbReference>
<dbReference type="Pfam" id="PF01553">
    <property type="entry name" value="Acyltransferase"/>
    <property type="match status" value="1"/>
</dbReference>
<feature type="domain" description="SH2" evidence="18">
    <location>
        <begin position="635"/>
        <end position="725"/>
    </location>
</feature>
<evidence type="ECO:0000256" key="3">
    <source>
        <dbReference type="ARBA" id="ARBA00022443"/>
    </source>
</evidence>
<keyword evidence="10" id="KW-0829">Tyrosine-protein kinase</keyword>
<evidence type="ECO:0000256" key="12">
    <source>
        <dbReference type="ARBA" id="ARBA00051245"/>
    </source>
</evidence>
<feature type="binding site" evidence="15">
    <location>
        <position position="781"/>
    </location>
    <ligand>
        <name>ATP</name>
        <dbReference type="ChEBI" id="CHEBI:30616"/>
    </ligand>
</feature>
<dbReference type="GO" id="GO:0005737">
    <property type="term" value="C:cytoplasm"/>
    <property type="evidence" value="ECO:0007669"/>
    <property type="project" value="UniProtKB-SubCell"/>
</dbReference>
<dbReference type="PROSITE" id="PS50011">
    <property type="entry name" value="PROTEIN_KINASE_DOM"/>
    <property type="match status" value="1"/>
</dbReference>
<evidence type="ECO:0000256" key="10">
    <source>
        <dbReference type="ARBA" id="ARBA00023137"/>
    </source>
</evidence>
<dbReference type="GO" id="GO:0007154">
    <property type="term" value="P:cell communication"/>
    <property type="evidence" value="ECO:0007669"/>
    <property type="project" value="UniProtKB-ARBA"/>
</dbReference>
<keyword evidence="6 15" id="KW-0547">Nucleotide-binding</keyword>
<evidence type="ECO:0000256" key="5">
    <source>
        <dbReference type="ARBA" id="ARBA00022679"/>
    </source>
</evidence>
<organism evidence="21 22">
    <name type="scientific">Caenorhabditis briggsae</name>
    <dbReference type="NCBI Taxonomy" id="6238"/>
    <lineage>
        <taxon>Eukaryota</taxon>
        <taxon>Metazoa</taxon>
        <taxon>Ecdysozoa</taxon>
        <taxon>Nematoda</taxon>
        <taxon>Chromadorea</taxon>
        <taxon>Rhabditida</taxon>
        <taxon>Rhabditina</taxon>
        <taxon>Rhabditomorpha</taxon>
        <taxon>Rhabditoidea</taxon>
        <taxon>Rhabditidae</taxon>
        <taxon>Peloderinae</taxon>
        <taxon>Caenorhabditis</taxon>
    </lineage>
</organism>
<feature type="compositionally biased region" description="Basic and acidic residues" evidence="16">
    <location>
        <begin position="1309"/>
        <end position="1322"/>
    </location>
</feature>
<evidence type="ECO:0000256" key="4">
    <source>
        <dbReference type="ARBA" id="ARBA00022490"/>
    </source>
</evidence>
<dbReference type="SMART" id="SM00563">
    <property type="entry name" value="PlsC"/>
    <property type="match status" value="1"/>
</dbReference>
<dbReference type="Gene3D" id="3.30.505.10">
    <property type="entry name" value="SH2 domain"/>
    <property type="match status" value="1"/>
</dbReference>
<feature type="region of interest" description="Disordered" evidence="16">
    <location>
        <begin position="1358"/>
        <end position="1456"/>
    </location>
</feature>
<feature type="domain" description="SH3" evidence="19">
    <location>
        <begin position="556"/>
        <end position="629"/>
    </location>
</feature>
<evidence type="ECO:0000313" key="21">
    <source>
        <dbReference type="EMBL" id="ULT81227.1"/>
    </source>
</evidence>
<dbReference type="FunFam" id="3.30.505.10:FF:000004">
    <property type="entry name" value="Tyrosine-protein kinase"/>
    <property type="match status" value="1"/>
</dbReference>
<evidence type="ECO:0000259" key="18">
    <source>
        <dbReference type="PROSITE" id="PS50001"/>
    </source>
</evidence>
<dbReference type="InterPro" id="IPR000980">
    <property type="entry name" value="SH2"/>
</dbReference>
<feature type="transmembrane region" description="Helical" evidence="17">
    <location>
        <begin position="6"/>
        <end position="33"/>
    </location>
</feature>
<dbReference type="InterPro" id="IPR015015">
    <property type="entry name" value="F-actin-binding"/>
</dbReference>
<evidence type="ECO:0000259" key="19">
    <source>
        <dbReference type="PROSITE" id="PS50002"/>
    </source>
</evidence>
<gene>
    <name evidence="21" type="ORF">L3Y34_011244</name>
</gene>
<dbReference type="PROSITE" id="PS50002">
    <property type="entry name" value="SH3"/>
    <property type="match status" value="1"/>
</dbReference>
<evidence type="ECO:0000256" key="2">
    <source>
        <dbReference type="ARBA" id="ARBA00011903"/>
    </source>
</evidence>
<dbReference type="InterPro" id="IPR008266">
    <property type="entry name" value="Tyr_kinase_AS"/>
</dbReference>
<evidence type="ECO:0000256" key="16">
    <source>
        <dbReference type="SAM" id="MobiDB-lite"/>
    </source>
</evidence>
<dbReference type="PRINTS" id="PR00109">
    <property type="entry name" value="TYRKINASE"/>
</dbReference>
<dbReference type="CDD" id="cd05052">
    <property type="entry name" value="PTKc_Abl"/>
    <property type="match status" value="1"/>
</dbReference>
<dbReference type="InterPro" id="IPR017441">
    <property type="entry name" value="Protein_kinase_ATP_BS"/>
</dbReference>
<dbReference type="GO" id="GO:0005524">
    <property type="term" value="F:ATP binding"/>
    <property type="evidence" value="ECO:0007669"/>
    <property type="project" value="UniProtKB-UniRule"/>
</dbReference>
<dbReference type="PROSITE" id="PS00109">
    <property type="entry name" value="PROTEIN_KINASE_TYR"/>
    <property type="match status" value="1"/>
</dbReference>
<comment type="subcellular location">
    <subcellularLocation>
        <location evidence="1">Cytoplasm</location>
    </subcellularLocation>
</comment>
<evidence type="ECO:0000256" key="9">
    <source>
        <dbReference type="ARBA" id="ARBA00022999"/>
    </source>
</evidence>
<feature type="region of interest" description="Disordered" evidence="16">
    <location>
        <begin position="1238"/>
        <end position="1328"/>
    </location>
</feature>
<feature type="compositionally biased region" description="Polar residues" evidence="16">
    <location>
        <begin position="1262"/>
        <end position="1283"/>
    </location>
</feature>
<dbReference type="SMART" id="SM00808">
    <property type="entry name" value="FABD"/>
    <property type="match status" value="1"/>
</dbReference>
<dbReference type="InterPro" id="IPR050198">
    <property type="entry name" value="Non-receptor_tyrosine_kinases"/>
</dbReference>
<dbReference type="FunFam" id="3.30.200.20:FF:000037">
    <property type="entry name" value="Tyrosine-protein kinase"/>
    <property type="match status" value="1"/>
</dbReference>
<evidence type="ECO:0000256" key="6">
    <source>
        <dbReference type="ARBA" id="ARBA00022741"/>
    </source>
</evidence>
<dbReference type="Proteomes" id="UP000827892">
    <property type="component" value="Chromosome X"/>
</dbReference>
<keyword evidence="9 13" id="KW-0727">SH2 domain</keyword>
<dbReference type="GO" id="GO:0023052">
    <property type="term" value="P:signaling"/>
    <property type="evidence" value="ECO:0007669"/>
    <property type="project" value="UniProtKB-ARBA"/>
</dbReference>
<evidence type="ECO:0000256" key="13">
    <source>
        <dbReference type="PROSITE-ProRule" id="PRU00191"/>
    </source>
</evidence>
<feature type="compositionally biased region" description="Polar residues" evidence="16">
    <location>
        <begin position="1413"/>
        <end position="1424"/>
    </location>
</feature>
<dbReference type="CDD" id="cd11850">
    <property type="entry name" value="SH3_Abl"/>
    <property type="match status" value="1"/>
</dbReference>
<dbReference type="SUPFAM" id="SSF50044">
    <property type="entry name" value="SH3-domain"/>
    <property type="match status" value="1"/>
</dbReference>
<dbReference type="GO" id="GO:0008374">
    <property type="term" value="F:O-acyltransferase activity"/>
    <property type="evidence" value="ECO:0007669"/>
    <property type="project" value="InterPro"/>
</dbReference>
<sequence length="1667" mass="188598">MLSTIFYLYGSVITLAYFSTVFLIFFGLSWGILPHWYLHVVSLIQGHFPSERHKIKVKRDENSNEQKEDKSADEIAEEQVKKLIESDLAPCFNTAPTIRPTLLGMMPEKNWTGAQKSIFFVGLFFRAFFLMPVRIGLLLTSFIFVALAGLQTAFRTLSDHEKTWVAIVYCRLFSSSMGLVANYRYPQFRPKKPGVAVSNHLTPNDIQILFAGTPHGSSYGYVVTGQKHKGIIGVIEHLVEKLCPSLWLERKCSNDRQGFLAEVLKTAKREGPVLLFPEGYCSNNSKVLQFRKAIFEENVNIYPVAIKQSPEFGDGFWYEDEFFQYLVRTMLNWAVVYDIQYLPMETRKESENNSMFAARIQHAIARAAGISPCEHGGNLWYKQEERNKMKEVFKAQNEAASLRRNDSSVSETSSGISSGDDFEKVEKVQEQFQKLRRNRLELCLPCSSSPEMGHSQSSGKEINDNDLFVCEDTVFDRPVASPKTENSSRLAEEIERSKSPTVVDMFRPTFDTFRPPNSDSSTFRASQSREDLVACSSMNSVNNTHDMNTVSSSSSSSAPLFVALYDFHGVGEEQLSLRKGDQVRILGYNKNNEWCEARLYSTRKNDASSQRRLGEIGWVPSNFIAPYNSLDKYTWYHGKISRSDSEAVLGSGITGSFLVRESETSIGQYTISVRHDGRVFHYRINVDNTERMFITQEVKFRTLGELVHHHSVHADGLICTLMYPASKKDKTRGLFSLSPNAPDEWELDRSEIIMHNKLGGGQYGDVYEGYWKRHDCTIAVKALKEDAMPLHEFLAEAAIMKDLHHKNLVRLLGVCTHEAPFYIITEFMCNGNLLEYLRRTDKTLLPPIILVKMASQIASGMSYLEARHFIHRDLAARNCLVSEHNIVKIADFGLARFMKEDTYTAHAGAKFPIKWTAPEGLAFNTFSSKSDVWAFGVLLWEIATYGMAPYPGVELSNVYSLLEHGFRMDGPQGCPPSVYRLMLQCWNWSPSDRPRFRDIHYNLETLITTNSFEEDVQKQLKKSSEKKLESERRRSSHVRERSDSKTRHSSHHDRDRDRESLHSRNSNPELANKNFMRNDDGGMFFNQPSSGSKVTSFRSQVPYPAPPQQSAKPKLLKSVLSSNARHASEEFDRNEQDDIVPLAEKNVRKAVTRLGGTMPKGQRIDAYLDSMRRVDNWKESTDADNEGAGSSSMSRTVSNDSLDTLPLPDSMTSSTYGKMHPVVGENVFLRQIRSKLKKRGETPELDHIDSDTADETNKSDKTSPFGSLNKSSVKYSLKNGSDFNNRHSRASPVPVPVPPSRNASVSVKVESKAEDSSDETTKDGMWGPKHAVTRKIEIVKADSYQNVEGELKAKIRNLRHVPKEENHDDSPLDATDTTNDSAIALPPNEKARVRQLVTQKVSPLQHHRPFSLQCPNNSTSSALSHSEHADSSETSSLSEIQEEKMKSELAGKSNGETKVVPVTWMINGGDKERESNRMSRTKSLRDITTKFEQLGTPSSAVESKIEEAPYREHALEKKGGSTKRFSMMEGNGELKHVVPSRKNRNLEESGSIEEEPVSKDIIVSLLRVIQKDFVNLSNLASSELTDEKLQQFVIMADNVQKLHGTCSVYAEQISPHSKFRFKELLSQLETYNRQIKFSHNPKAKPVDGKLVMAFQDCFDQIMRLVDR</sequence>
<evidence type="ECO:0000256" key="7">
    <source>
        <dbReference type="ARBA" id="ARBA00022777"/>
    </source>
</evidence>
<dbReference type="Gene3D" id="1.20.120.330">
    <property type="entry name" value="Nucleotidyltransferases domain 2"/>
    <property type="match status" value="1"/>
</dbReference>
<feature type="transmembrane region" description="Helical" evidence="17">
    <location>
        <begin position="135"/>
        <end position="154"/>
    </location>
</feature>
<dbReference type="GO" id="GO:0051129">
    <property type="term" value="P:negative regulation of cellular component organization"/>
    <property type="evidence" value="ECO:0007669"/>
    <property type="project" value="UniProtKB-ARBA"/>
</dbReference>
<dbReference type="InterPro" id="IPR000719">
    <property type="entry name" value="Prot_kinase_dom"/>
</dbReference>
<evidence type="ECO:0000256" key="1">
    <source>
        <dbReference type="ARBA" id="ARBA00004496"/>
    </source>
</evidence>
<dbReference type="Pfam" id="PF00018">
    <property type="entry name" value="SH3_1"/>
    <property type="match status" value="1"/>
</dbReference>
<evidence type="ECO:0000256" key="14">
    <source>
        <dbReference type="PROSITE-ProRule" id="PRU00192"/>
    </source>
</evidence>
<keyword evidence="4" id="KW-0963">Cytoplasm</keyword>
<evidence type="ECO:0000256" key="11">
    <source>
        <dbReference type="ARBA" id="ARBA00025707"/>
    </source>
</evidence>
<dbReference type="EC" id="2.7.10.2" evidence="2"/>
<feature type="compositionally biased region" description="Polar residues" evidence="16">
    <location>
        <begin position="1086"/>
        <end position="1099"/>
    </location>
</feature>
<dbReference type="SMART" id="SM00219">
    <property type="entry name" value="TyrKc"/>
    <property type="match status" value="1"/>
</dbReference>
<dbReference type="EMBL" id="CP090896">
    <property type="protein sequence ID" value="ULT81227.1"/>
    <property type="molecule type" value="Genomic_DNA"/>
</dbReference>
<dbReference type="SUPFAM" id="SSF55550">
    <property type="entry name" value="SH2 domain"/>
    <property type="match status" value="1"/>
</dbReference>
<evidence type="ECO:0000256" key="8">
    <source>
        <dbReference type="ARBA" id="ARBA00022840"/>
    </source>
</evidence>
<feature type="compositionally biased region" description="Basic and acidic residues" evidence="16">
    <location>
        <begin position="1018"/>
        <end position="1062"/>
    </location>
</feature>
<feature type="compositionally biased region" description="Low complexity" evidence="16">
    <location>
        <begin position="407"/>
        <end position="418"/>
    </location>
</feature>
<dbReference type="InterPro" id="IPR001245">
    <property type="entry name" value="Ser-Thr/Tyr_kinase_cat_dom"/>
</dbReference>
<evidence type="ECO:0000256" key="15">
    <source>
        <dbReference type="PROSITE-ProRule" id="PRU10141"/>
    </source>
</evidence>
<dbReference type="Pfam" id="PF07714">
    <property type="entry name" value="PK_Tyr_Ser-Thr"/>
    <property type="match status" value="1"/>
</dbReference>
<dbReference type="Pfam" id="PF00017">
    <property type="entry name" value="SH2"/>
    <property type="match status" value="1"/>
</dbReference>
<dbReference type="FunFam" id="1.10.510.10:FF:000630">
    <property type="entry name" value="Tyrosine-protein kinase"/>
    <property type="match status" value="1"/>
</dbReference>
<keyword evidence="5" id="KW-0808">Transferase</keyword>
<feature type="compositionally biased region" description="Basic and acidic residues" evidence="16">
    <location>
        <begin position="1239"/>
        <end position="1261"/>
    </location>
</feature>
<dbReference type="PANTHER" id="PTHR24418">
    <property type="entry name" value="TYROSINE-PROTEIN KINASE"/>
    <property type="match status" value="1"/>
</dbReference>
<dbReference type="GO" id="GO:0004715">
    <property type="term" value="F:non-membrane spanning protein tyrosine kinase activity"/>
    <property type="evidence" value="ECO:0007669"/>
    <property type="project" value="UniProtKB-EC"/>
</dbReference>
<dbReference type="PROSITE" id="PS00107">
    <property type="entry name" value="PROTEIN_KINASE_ATP"/>
    <property type="match status" value="1"/>
</dbReference>
<accession>A0AAE9CTQ8</accession>
<feature type="transmembrane region" description="Helical" evidence="17">
    <location>
        <begin position="166"/>
        <end position="185"/>
    </location>
</feature>
<dbReference type="InterPro" id="IPR045252">
    <property type="entry name" value="LPCAT1-like"/>
</dbReference>
<dbReference type="PRINTS" id="PR00401">
    <property type="entry name" value="SH2DOMAIN"/>
</dbReference>
<feature type="domain" description="Protein kinase" evidence="20">
    <location>
        <begin position="752"/>
        <end position="1003"/>
    </location>
</feature>
<dbReference type="SMART" id="SM00326">
    <property type="entry name" value="SH3"/>
    <property type="match status" value="1"/>
</dbReference>
<protein>
    <recommendedName>
        <fullName evidence="2">non-specific protein-tyrosine kinase</fullName>
        <ecNumber evidence="2">2.7.10.2</ecNumber>
    </recommendedName>
</protein>
<feature type="compositionally biased region" description="Basic and acidic residues" evidence="16">
    <location>
        <begin position="1361"/>
        <end position="1370"/>
    </location>
</feature>
<name>A0AAE9CTQ8_CAEBR</name>
<dbReference type="SUPFAM" id="SSF56112">
    <property type="entry name" value="Protein kinase-like (PK-like)"/>
    <property type="match status" value="1"/>
</dbReference>
<feature type="region of interest" description="Disordered" evidence="16">
    <location>
        <begin position="507"/>
        <end position="526"/>
    </location>
</feature>
<reference evidence="21 22" key="1">
    <citation type="submission" date="2022-05" db="EMBL/GenBank/DDBJ databases">
        <title>Chromosome-level reference genomes for two strains of Caenorhabditis briggsae: an improved platform for comparative genomics.</title>
        <authorList>
            <person name="Stevens L."/>
            <person name="Andersen E.C."/>
        </authorList>
    </citation>
    <scope>NUCLEOTIDE SEQUENCE [LARGE SCALE GENOMIC DNA]</scope>
    <source>
        <strain evidence="21">QX1410_ONT</strain>
        <tissue evidence="21">Whole-organism</tissue>
    </source>
</reference>
<dbReference type="InterPro" id="IPR036860">
    <property type="entry name" value="SH2_dom_sf"/>
</dbReference>
<keyword evidence="17" id="KW-0812">Transmembrane</keyword>
<dbReference type="SUPFAM" id="SSF69593">
    <property type="entry name" value="Glycerol-3-phosphate (1)-acyltransferase"/>
    <property type="match status" value="1"/>
</dbReference>
<dbReference type="CDD" id="cd09935">
    <property type="entry name" value="SH2_ABL"/>
    <property type="match status" value="1"/>
</dbReference>
<dbReference type="InterPro" id="IPR035837">
    <property type="entry name" value="ABL_SH2"/>
</dbReference>
<comment type="pathway">
    <text evidence="11">Phospholipid metabolism.</text>
</comment>
<dbReference type="FunFam" id="2.30.30.40:FF:000010">
    <property type="entry name" value="Tyrosine-protein kinase"/>
    <property type="match status" value="1"/>
</dbReference>